<comment type="caution">
    <text evidence="2">The sequence shown here is derived from an EMBL/GenBank/DDBJ whole genome shotgun (WGS) entry which is preliminary data.</text>
</comment>
<dbReference type="PANTHER" id="PTHR34484:SF2">
    <property type="entry name" value="OS02G0832600 PROTEIN"/>
    <property type="match status" value="1"/>
</dbReference>
<dbReference type="EMBL" id="JACMSC010000002">
    <property type="protein sequence ID" value="KAG6534199.1"/>
    <property type="molecule type" value="Genomic_DNA"/>
</dbReference>
<feature type="region of interest" description="Disordered" evidence="1">
    <location>
        <begin position="181"/>
        <end position="212"/>
    </location>
</feature>
<dbReference type="AlphaFoldDB" id="A0A8J5IHM3"/>
<dbReference type="PANTHER" id="PTHR34484">
    <property type="entry name" value="OS02G0832600 PROTEIN"/>
    <property type="match status" value="1"/>
</dbReference>
<protein>
    <recommendedName>
        <fullName evidence="4">PRLI-interacting factor A</fullName>
    </recommendedName>
</protein>
<evidence type="ECO:0000313" key="2">
    <source>
        <dbReference type="EMBL" id="KAG6534199.1"/>
    </source>
</evidence>
<organism evidence="2 3">
    <name type="scientific">Zingiber officinale</name>
    <name type="common">Ginger</name>
    <name type="synonym">Amomum zingiber</name>
    <dbReference type="NCBI Taxonomy" id="94328"/>
    <lineage>
        <taxon>Eukaryota</taxon>
        <taxon>Viridiplantae</taxon>
        <taxon>Streptophyta</taxon>
        <taxon>Embryophyta</taxon>
        <taxon>Tracheophyta</taxon>
        <taxon>Spermatophyta</taxon>
        <taxon>Magnoliopsida</taxon>
        <taxon>Liliopsida</taxon>
        <taxon>Zingiberales</taxon>
        <taxon>Zingiberaceae</taxon>
        <taxon>Zingiber</taxon>
    </lineage>
</organism>
<proteinExistence type="predicted"/>
<dbReference type="Proteomes" id="UP000734854">
    <property type="component" value="Unassembled WGS sequence"/>
</dbReference>
<sequence>MNDPSQMLMNRGFGIWPPPGPEDPMGFYSSCRLPPPFAAPGGAVPGRVMNWKAKKLVGHRKKAAAVATGGVPLGGGGIAGGYNPAAFQEFQYENRVKARRFYSKKKFVRSAPFAPRNTTSFLIRAKKSGGIAPLVSPCPVTPAVLPTPELSPTREDLADLVKEEWGVDGYGSMKGLIRLRWPSGHETRPGEQEDGNEEETSSESDVEEHLEVERRLDHDVSRFEMVYPVEEHSLESVSASELLEGRVNDQGAHIALLEEENITLKGRLFRLDREVAELKKRVLLLESIHSDNKNTNGGNDVEEEDGEECSERSSGAAMAD</sequence>
<evidence type="ECO:0008006" key="4">
    <source>
        <dbReference type="Google" id="ProtNLM"/>
    </source>
</evidence>
<feature type="region of interest" description="Disordered" evidence="1">
    <location>
        <begin position="290"/>
        <end position="320"/>
    </location>
</feature>
<feature type="compositionally biased region" description="Acidic residues" evidence="1">
    <location>
        <begin position="192"/>
        <end position="206"/>
    </location>
</feature>
<name>A0A8J5IHM3_ZINOF</name>
<evidence type="ECO:0000313" key="3">
    <source>
        <dbReference type="Proteomes" id="UP000734854"/>
    </source>
</evidence>
<reference evidence="2 3" key="1">
    <citation type="submission" date="2020-08" db="EMBL/GenBank/DDBJ databases">
        <title>Plant Genome Project.</title>
        <authorList>
            <person name="Zhang R.-G."/>
        </authorList>
    </citation>
    <scope>NUCLEOTIDE SEQUENCE [LARGE SCALE GENOMIC DNA]</scope>
    <source>
        <tissue evidence="2">Rhizome</tissue>
    </source>
</reference>
<evidence type="ECO:0000256" key="1">
    <source>
        <dbReference type="SAM" id="MobiDB-lite"/>
    </source>
</evidence>
<gene>
    <name evidence="2" type="ORF">ZIOFF_008084</name>
</gene>
<dbReference type="OrthoDB" id="1935617at2759"/>
<accession>A0A8J5IHM3</accession>
<keyword evidence="3" id="KW-1185">Reference proteome</keyword>